<organism evidence="8 9">
    <name type="scientific">Corynebacterium cystitidis DSM 20524</name>
    <dbReference type="NCBI Taxonomy" id="1121357"/>
    <lineage>
        <taxon>Bacteria</taxon>
        <taxon>Bacillati</taxon>
        <taxon>Actinomycetota</taxon>
        <taxon>Actinomycetes</taxon>
        <taxon>Mycobacteriales</taxon>
        <taxon>Corynebacteriaceae</taxon>
        <taxon>Corynebacterium</taxon>
    </lineage>
</organism>
<dbReference type="InterPro" id="IPR029060">
    <property type="entry name" value="PIN-like_dom_sf"/>
</dbReference>
<dbReference type="GO" id="GO:0004518">
    <property type="term" value="F:nuclease activity"/>
    <property type="evidence" value="ECO:0007669"/>
    <property type="project" value="UniProtKB-KW"/>
</dbReference>
<dbReference type="STRING" id="1121357.SAMN05661109_02807"/>
<evidence type="ECO:0000256" key="2">
    <source>
        <dbReference type="ARBA" id="ARBA00022722"/>
    </source>
</evidence>
<dbReference type="Pfam" id="PF13470">
    <property type="entry name" value="PIN_3"/>
    <property type="match status" value="1"/>
</dbReference>
<evidence type="ECO:0000256" key="3">
    <source>
        <dbReference type="ARBA" id="ARBA00022723"/>
    </source>
</evidence>
<dbReference type="Proteomes" id="UP000198929">
    <property type="component" value="Unassembled WGS sequence"/>
</dbReference>
<name>A0A1H9WLZ2_9CORY</name>
<evidence type="ECO:0000313" key="9">
    <source>
        <dbReference type="Proteomes" id="UP000198929"/>
    </source>
</evidence>
<keyword evidence="4" id="KW-0378">Hydrolase</keyword>
<feature type="domain" description="VapC50 C-terminal" evidence="7">
    <location>
        <begin position="131"/>
        <end position="177"/>
    </location>
</feature>
<dbReference type="SUPFAM" id="SSF88723">
    <property type="entry name" value="PIN domain-like"/>
    <property type="match status" value="1"/>
</dbReference>
<evidence type="ECO:0000313" key="8">
    <source>
        <dbReference type="EMBL" id="SES34854.1"/>
    </source>
</evidence>
<accession>A0A1H9WLZ2</accession>
<dbReference type="RefSeq" id="WP_092261134.1">
    <property type="nucleotide sequence ID" value="NZ_CP047199.1"/>
</dbReference>
<keyword evidence="9" id="KW-1185">Reference proteome</keyword>
<evidence type="ECO:0000256" key="5">
    <source>
        <dbReference type="ARBA" id="ARBA00022842"/>
    </source>
</evidence>
<proteinExistence type="predicted"/>
<evidence type="ECO:0000256" key="1">
    <source>
        <dbReference type="ARBA" id="ARBA00022649"/>
    </source>
</evidence>
<dbReference type="Pfam" id="PF26343">
    <property type="entry name" value="VapC50_C"/>
    <property type="match status" value="1"/>
</dbReference>
<keyword evidence="2" id="KW-0540">Nuclease</keyword>
<keyword evidence="3" id="KW-0479">Metal-binding</keyword>
<evidence type="ECO:0000259" key="6">
    <source>
        <dbReference type="Pfam" id="PF13470"/>
    </source>
</evidence>
<dbReference type="EMBL" id="FOGQ01000026">
    <property type="protein sequence ID" value="SES34854.1"/>
    <property type="molecule type" value="Genomic_DNA"/>
</dbReference>
<evidence type="ECO:0000259" key="7">
    <source>
        <dbReference type="Pfam" id="PF26343"/>
    </source>
</evidence>
<dbReference type="GO" id="GO:0016787">
    <property type="term" value="F:hydrolase activity"/>
    <property type="evidence" value="ECO:0007669"/>
    <property type="project" value="UniProtKB-KW"/>
</dbReference>
<evidence type="ECO:0000256" key="4">
    <source>
        <dbReference type="ARBA" id="ARBA00022801"/>
    </source>
</evidence>
<keyword evidence="5" id="KW-0460">Magnesium</keyword>
<dbReference type="InterPro" id="IPR002716">
    <property type="entry name" value="PIN_dom"/>
</dbReference>
<dbReference type="AlphaFoldDB" id="A0A1H9WLZ2"/>
<dbReference type="GO" id="GO:0046872">
    <property type="term" value="F:metal ion binding"/>
    <property type="evidence" value="ECO:0007669"/>
    <property type="project" value="UniProtKB-KW"/>
</dbReference>
<dbReference type="InterPro" id="IPR058652">
    <property type="entry name" value="VapC50_C"/>
</dbReference>
<protein>
    <submittedName>
        <fullName evidence="8">Predicted nucleic acid-binding protein, contains PIN domain</fullName>
    </submittedName>
</protein>
<gene>
    <name evidence="8" type="ORF">SAMN05661109_02807</name>
</gene>
<reference evidence="9" key="1">
    <citation type="submission" date="2016-10" db="EMBL/GenBank/DDBJ databases">
        <authorList>
            <person name="Varghese N."/>
            <person name="Submissions S."/>
        </authorList>
    </citation>
    <scope>NUCLEOTIDE SEQUENCE [LARGE SCALE GENOMIC DNA]</scope>
    <source>
        <strain evidence="9">DSM 20524</strain>
    </source>
</reference>
<keyword evidence="1" id="KW-1277">Toxin-antitoxin system</keyword>
<feature type="domain" description="PIN" evidence="6">
    <location>
        <begin position="5"/>
        <end position="113"/>
    </location>
</feature>
<sequence>MSGFRVVLDACVLFPIVQTDLLLSLAVERLFVPLWSERIAEEVIRNLEKKGILPRSRSITRFSAMNQAFPDALVTNWEDLEKGIQGLPDDDDRHVVAAAIEGNASAIVTENTADFPATALAHHGLHAKNFDEFLLDVLDISQDTVITVIHQMSARRRKPPITPKQLVKSFQPFAPGFSTAVISAMDSAP</sequence>